<organism evidence="1 2">
    <name type="scientific">Enhygromyxa salina</name>
    <dbReference type="NCBI Taxonomy" id="215803"/>
    <lineage>
        <taxon>Bacteria</taxon>
        <taxon>Pseudomonadati</taxon>
        <taxon>Myxococcota</taxon>
        <taxon>Polyangia</taxon>
        <taxon>Nannocystales</taxon>
        <taxon>Nannocystaceae</taxon>
        <taxon>Enhygromyxa</taxon>
    </lineage>
</organism>
<protein>
    <submittedName>
        <fullName evidence="1">Methanol oxidation glmU-like protein</fullName>
    </submittedName>
</protein>
<proteinExistence type="predicted"/>
<dbReference type="AlphaFoldDB" id="A0A0C2D0T4"/>
<evidence type="ECO:0000313" key="2">
    <source>
        <dbReference type="Proteomes" id="UP000031599"/>
    </source>
</evidence>
<dbReference type="RefSeq" id="WP_052548859.1">
    <property type="nucleotide sequence ID" value="NZ_JMCC02000031.1"/>
</dbReference>
<dbReference type="PANTHER" id="PTHR33835">
    <property type="entry name" value="YALI0C07656P"/>
    <property type="match status" value="1"/>
</dbReference>
<comment type="caution">
    <text evidence="1">The sequence shown here is derived from an EMBL/GenBank/DDBJ whole genome shotgun (WGS) entry which is preliminary data.</text>
</comment>
<dbReference type="InterPro" id="IPR025638">
    <property type="entry name" value="DUF4336"/>
</dbReference>
<reference evidence="1 2" key="1">
    <citation type="submission" date="2014-12" db="EMBL/GenBank/DDBJ databases">
        <title>Genome assembly of Enhygromyxa salina DSM 15201.</title>
        <authorList>
            <person name="Sharma G."/>
            <person name="Subramanian S."/>
        </authorList>
    </citation>
    <scope>NUCLEOTIDE SEQUENCE [LARGE SCALE GENOMIC DNA]</scope>
    <source>
        <strain evidence="1 2">DSM 15201</strain>
    </source>
</reference>
<dbReference type="Pfam" id="PF14234">
    <property type="entry name" value="DUF4336"/>
    <property type="match status" value="1"/>
</dbReference>
<dbReference type="EMBL" id="JMCC02000031">
    <property type="protein sequence ID" value="KIG16851.1"/>
    <property type="molecule type" value="Genomic_DNA"/>
</dbReference>
<dbReference type="PANTHER" id="PTHR33835:SF1">
    <property type="entry name" value="METALLO-BETA-LACTAMASE DOMAIN-CONTAINING PROTEIN"/>
    <property type="match status" value="1"/>
</dbReference>
<dbReference type="SUPFAM" id="SSF56281">
    <property type="entry name" value="Metallo-hydrolase/oxidoreductase"/>
    <property type="match status" value="1"/>
</dbReference>
<name>A0A0C2D0T4_9BACT</name>
<dbReference type="InterPro" id="IPR036866">
    <property type="entry name" value="RibonucZ/Hydroxyglut_hydro"/>
</dbReference>
<dbReference type="Proteomes" id="UP000031599">
    <property type="component" value="Unassembled WGS sequence"/>
</dbReference>
<accession>A0A0C2D0T4</accession>
<gene>
    <name evidence="1" type="ORF">DB30_04013</name>
</gene>
<sequence length="228" mass="25918">MTLQQFADELWLVNGDRIHMLGIPFDTRMCVVRLADGGIWLHSPVAISVELIVAVESLGPVRHIVAPNKFHHLFAREWIDAFPYATAWAGPGLIERVQTRFDQELGDQAEACWGQDIDQLIFGGSRILNEAVFFHRQSRTLILTDIFQNHAPEADNWIWRNLKRLNGIGGPDGGAPRDWRLSVRDRETARAARDRMLSWDFDRVVISHGLCIQTGARAQIERAFAWLG</sequence>
<evidence type="ECO:0000313" key="1">
    <source>
        <dbReference type="EMBL" id="KIG16851.1"/>
    </source>
</evidence>